<evidence type="ECO:0000256" key="6">
    <source>
        <dbReference type="ARBA" id="ARBA00022989"/>
    </source>
</evidence>
<keyword evidence="7 8" id="KW-0472">Membrane</keyword>
<dbReference type="eggNOG" id="COG2962">
    <property type="taxonomic scope" value="Bacteria"/>
</dbReference>
<dbReference type="HOGENOM" id="CLU_054508_1_0_5"/>
<evidence type="ECO:0000256" key="7">
    <source>
        <dbReference type="ARBA" id="ARBA00023136"/>
    </source>
</evidence>
<feature type="transmembrane region" description="Helical" evidence="8">
    <location>
        <begin position="153"/>
        <end position="169"/>
    </location>
</feature>
<dbReference type="KEGG" id="ssan:NX02_14540"/>
<dbReference type="PANTHER" id="PTHR22911">
    <property type="entry name" value="ACYL-MALONYL CONDENSING ENZYME-RELATED"/>
    <property type="match status" value="1"/>
</dbReference>
<dbReference type="Proteomes" id="UP000018851">
    <property type="component" value="Chromosome"/>
</dbReference>
<dbReference type="GO" id="GO:0005886">
    <property type="term" value="C:plasma membrane"/>
    <property type="evidence" value="ECO:0007669"/>
    <property type="project" value="UniProtKB-SubCell"/>
</dbReference>
<dbReference type="OrthoDB" id="369870at2"/>
<feature type="transmembrane region" description="Helical" evidence="8">
    <location>
        <begin position="75"/>
        <end position="95"/>
    </location>
</feature>
<dbReference type="PATRIC" id="fig|1123269.5.peg.2836"/>
<evidence type="ECO:0000256" key="8">
    <source>
        <dbReference type="SAM" id="Phobius"/>
    </source>
</evidence>
<dbReference type="InterPro" id="IPR000620">
    <property type="entry name" value="EamA_dom"/>
</dbReference>
<keyword evidence="3" id="KW-0813">Transport</keyword>
<dbReference type="InterPro" id="IPR004626">
    <property type="entry name" value="RarD"/>
</dbReference>
<evidence type="ECO:0000256" key="1">
    <source>
        <dbReference type="ARBA" id="ARBA00004651"/>
    </source>
</evidence>
<comment type="similarity">
    <text evidence="2">Belongs to the EamA transporter family.</text>
</comment>
<evidence type="ECO:0000256" key="2">
    <source>
        <dbReference type="ARBA" id="ARBA00007362"/>
    </source>
</evidence>
<feature type="transmembrane region" description="Helical" evidence="8">
    <location>
        <begin position="213"/>
        <end position="233"/>
    </location>
</feature>
<feature type="transmembrane region" description="Helical" evidence="8">
    <location>
        <begin position="101"/>
        <end position="123"/>
    </location>
</feature>
<dbReference type="RefSeq" id="WP_084717790.1">
    <property type="nucleotide sequence ID" value="NZ_CP006644.1"/>
</dbReference>
<keyword evidence="11" id="KW-1185">Reference proteome</keyword>
<dbReference type="PANTHER" id="PTHR22911:SF137">
    <property type="entry name" value="SOLUTE CARRIER FAMILY 35 MEMBER G2-RELATED"/>
    <property type="match status" value="1"/>
</dbReference>
<evidence type="ECO:0000256" key="5">
    <source>
        <dbReference type="ARBA" id="ARBA00022692"/>
    </source>
</evidence>
<keyword evidence="5 8" id="KW-0812">Transmembrane</keyword>
<keyword evidence="6 8" id="KW-1133">Transmembrane helix</keyword>
<name>W0AE83_9SPHN</name>
<gene>
    <name evidence="10" type="ORF">NX02_14540</name>
</gene>
<feature type="transmembrane region" description="Helical" evidence="8">
    <location>
        <begin position="240"/>
        <end position="262"/>
    </location>
</feature>
<dbReference type="Pfam" id="PF00892">
    <property type="entry name" value="EamA"/>
    <property type="match status" value="1"/>
</dbReference>
<feature type="transmembrane region" description="Helical" evidence="8">
    <location>
        <begin position="45"/>
        <end position="63"/>
    </location>
</feature>
<feature type="domain" description="EamA" evidence="9">
    <location>
        <begin position="10"/>
        <end position="145"/>
    </location>
</feature>
<evidence type="ECO:0000259" key="9">
    <source>
        <dbReference type="Pfam" id="PF00892"/>
    </source>
</evidence>
<feature type="transmembrane region" description="Helical" evidence="8">
    <location>
        <begin position="268"/>
        <end position="286"/>
    </location>
</feature>
<protein>
    <recommendedName>
        <fullName evidence="9">EamA domain-containing protein</fullName>
    </recommendedName>
</protein>
<dbReference type="STRING" id="1123269.NX02_14540"/>
<organism evidence="10 11">
    <name type="scientific">Sphingomonas sanxanigenens DSM 19645 = NX02</name>
    <dbReference type="NCBI Taxonomy" id="1123269"/>
    <lineage>
        <taxon>Bacteria</taxon>
        <taxon>Pseudomonadati</taxon>
        <taxon>Pseudomonadota</taxon>
        <taxon>Alphaproteobacteria</taxon>
        <taxon>Sphingomonadales</taxon>
        <taxon>Sphingomonadaceae</taxon>
        <taxon>Sphingomonas</taxon>
    </lineage>
</organism>
<reference evidence="10 11" key="1">
    <citation type="submission" date="2013-07" db="EMBL/GenBank/DDBJ databases">
        <title>Completed genome of Sphingomonas sanxanigenens NX02.</title>
        <authorList>
            <person name="Ma T."/>
            <person name="Huang H."/>
            <person name="Wu M."/>
            <person name="Li X."/>
            <person name="Li G."/>
        </authorList>
    </citation>
    <scope>NUCLEOTIDE SEQUENCE [LARGE SCALE GENOMIC DNA]</scope>
    <source>
        <strain evidence="10 11">NX02</strain>
    </source>
</reference>
<feature type="transmembrane region" description="Helical" evidence="8">
    <location>
        <begin position="181"/>
        <end position="201"/>
    </location>
</feature>
<dbReference type="AlphaFoldDB" id="W0AE83"/>
<evidence type="ECO:0000256" key="4">
    <source>
        <dbReference type="ARBA" id="ARBA00022475"/>
    </source>
</evidence>
<dbReference type="EMBL" id="CP006644">
    <property type="protein sequence ID" value="AHE54593.1"/>
    <property type="molecule type" value="Genomic_DNA"/>
</dbReference>
<evidence type="ECO:0000256" key="3">
    <source>
        <dbReference type="ARBA" id="ARBA00022448"/>
    </source>
</evidence>
<evidence type="ECO:0000313" key="11">
    <source>
        <dbReference type="Proteomes" id="UP000018851"/>
    </source>
</evidence>
<dbReference type="SUPFAM" id="SSF103481">
    <property type="entry name" value="Multidrug resistance efflux transporter EmrE"/>
    <property type="match status" value="2"/>
</dbReference>
<keyword evidence="4" id="KW-1003">Cell membrane</keyword>
<accession>W0AE83</accession>
<comment type="subcellular location">
    <subcellularLocation>
        <location evidence="1">Cell membrane</location>
        <topology evidence="1">Multi-pass membrane protein</topology>
    </subcellularLocation>
</comment>
<sequence length="313" mass="33190">MTDRETEQRRGIALGIGAYGIWGLLPLFFNAVGHVSPFEVLAQRVVWSLLLVGALLVMARRLGALRRASADRRAVAILAASATLIAVNWLVYIWAVTNGHVIASSLGYFLNPLLNVLLGVLLLKERLRPIQVGAVLLAGCGVAVLAAGAGEGLWISASLALTFGFYGLLRKVVTVDALEGLAIETVLLLPPAIAILAWLRVSGDLSFGSDPSTTALLVAAGPLTAVPLLLFAAAARRMPYAMLGLLQYIAPTLQFLIGVFVYHEPLTPAHLICFALIWSGLALFALDALRHARRVVVPTAAPAGTDPHGHPVR</sequence>
<dbReference type="InterPro" id="IPR037185">
    <property type="entry name" value="EmrE-like"/>
</dbReference>
<dbReference type="NCBIfam" id="TIGR00688">
    <property type="entry name" value="rarD"/>
    <property type="match status" value="1"/>
</dbReference>
<feature type="transmembrane region" description="Helical" evidence="8">
    <location>
        <begin position="130"/>
        <end position="147"/>
    </location>
</feature>
<feature type="transmembrane region" description="Helical" evidence="8">
    <location>
        <begin position="12"/>
        <end position="33"/>
    </location>
</feature>
<evidence type="ECO:0000313" key="10">
    <source>
        <dbReference type="EMBL" id="AHE54593.1"/>
    </source>
</evidence>
<proteinExistence type="inferred from homology"/>